<dbReference type="Gene3D" id="2.60.200.40">
    <property type="match status" value="1"/>
</dbReference>
<dbReference type="InterPro" id="IPR016064">
    <property type="entry name" value="NAD/diacylglycerol_kinase_sf"/>
</dbReference>
<dbReference type="RefSeq" id="WP_201653257.1">
    <property type="nucleotide sequence ID" value="NZ_JAEQNC010000002.1"/>
</dbReference>
<organism evidence="2 3">
    <name type="scientific">Rhizobium setariae</name>
    <dbReference type="NCBI Taxonomy" id="2801340"/>
    <lineage>
        <taxon>Bacteria</taxon>
        <taxon>Pseudomonadati</taxon>
        <taxon>Pseudomonadota</taxon>
        <taxon>Alphaproteobacteria</taxon>
        <taxon>Hyphomicrobiales</taxon>
        <taxon>Rhizobiaceae</taxon>
        <taxon>Rhizobium/Agrobacterium group</taxon>
        <taxon>Rhizobium</taxon>
    </lineage>
</organism>
<dbReference type="InterPro" id="IPR017438">
    <property type="entry name" value="ATP-NAD_kinase_N"/>
</dbReference>
<comment type="caution">
    <text evidence="2">The sequence shown here is derived from an EMBL/GenBank/DDBJ whole genome shotgun (WGS) entry which is preliminary data.</text>
</comment>
<dbReference type="PANTHER" id="PTHR12358">
    <property type="entry name" value="SPHINGOSINE KINASE"/>
    <property type="match status" value="1"/>
</dbReference>
<keyword evidence="3" id="KW-1185">Reference proteome</keyword>
<evidence type="ECO:0000313" key="2">
    <source>
        <dbReference type="EMBL" id="MBL0371112.1"/>
    </source>
</evidence>
<dbReference type="EMBL" id="JAEQNC010000002">
    <property type="protein sequence ID" value="MBL0371112.1"/>
    <property type="molecule type" value="Genomic_DNA"/>
</dbReference>
<gene>
    <name evidence="2" type="ORF">JJB09_03640</name>
</gene>
<keyword evidence="2" id="KW-0808">Transferase</keyword>
<dbReference type="Pfam" id="PF00781">
    <property type="entry name" value="DAGK_cat"/>
    <property type="match status" value="1"/>
</dbReference>
<accession>A0A936YRA2</accession>
<name>A0A936YRA2_9HYPH</name>
<evidence type="ECO:0000259" key="1">
    <source>
        <dbReference type="PROSITE" id="PS50146"/>
    </source>
</evidence>
<dbReference type="SUPFAM" id="SSF111331">
    <property type="entry name" value="NAD kinase/diacylglycerol kinase-like"/>
    <property type="match status" value="1"/>
</dbReference>
<reference evidence="2" key="1">
    <citation type="submission" date="2021-01" db="EMBL/GenBank/DDBJ databases">
        <title>Rhizobium sp. strain KVB221 16S ribosomal RNA gene Genome sequencing and assembly.</title>
        <authorList>
            <person name="Kang M."/>
        </authorList>
    </citation>
    <scope>NUCLEOTIDE SEQUENCE</scope>
    <source>
        <strain evidence="2">KVB221</strain>
    </source>
</reference>
<dbReference type="AlphaFoldDB" id="A0A936YRA2"/>
<protein>
    <submittedName>
        <fullName evidence="2">Diacylglycerol kinase family lipid kinase</fullName>
    </submittedName>
</protein>
<evidence type="ECO:0000313" key="3">
    <source>
        <dbReference type="Proteomes" id="UP000633219"/>
    </source>
</evidence>
<dbReference type="GO" id="GO:0016301">
    <property type="term" value="F:kinase activity"/>
    <property type="evidence" value="ECO:0007669"/>
    <property type="project" value="UniProtKB-KW"/>
</dbReference>
<sequence length="300" mass="32352">MKIKAVLNRDGGTFRTADMDAYAAHAKQVFQAAGDELDVAVVAGREMPSELDVAAAREDIDAIIAGGGDGTISTAAGIAWRSGKPLGIIPAGTMNLFARSLKLPLDIWSVLPVLASGDVQNTDIGSVNGRAFVHQFSAGMHARMVRYRNTLPYRSRAGKIAANVRASVGVLMNPPEFDIEFYVDGYREHRRISAISVSNNPFGQNGLMFSDDLTTGHLGFYLADPLRPSSAAKLAVDILRGKLKQNAAITEMKVKAVDLHFPKVYRSANYVLDGELIPLGRDISIKLHPGELKVIVPKDV</sequence>
<dbReference type="PANTHER" id="PTHR12358:SF54">
    <property type="entry name" value="SPHINGOSINE KINASE RELATED PROTEIN"/>
    <property type="match status" value="1"/>
</dbReference>
<dbReference type="Gene3D" id="3.40.50.10330">
    <property type="entry name" value="Probable inorganic polyphosphate/atp-NAD kinase, domain 1"/>
    <property type="match status" value="1"/>
</dbReference>
<dbReference type="Proteomes" id="UP000633219">
    <property type="component" value="Unassembled WGS sequence"/>
</dbReference>
<feature type="domain" description="DAGKc" evidence="1">
    <location>
        <begin position="1"/>
        <end position="131"/>
    </location>
</feature>
<proteinExistence type="predicted"/>
<keyword evidence="2" id="KW-0418">Kinase</keyword>
<dbReference type="PROSITE" id="PS50146">
    <property type="entry name" value="DAGK"/>
    <property type="match status" value="1"/>
</dbReference>
<dbReference type="InterPro" id="IPR001206">
    <property type="entry name" value="Diacylglycerol_kinase_cat_dom"/>
</dbReference>
<dbReference type="InterPro" id="IPR050187">
    <property type="entry name" value="Lipid_Phosphate_FormReg"/>
</dbReference>